<dbReference type="InterPro" id="IPR001503">
    <property type="entry name" value="Glyco_trans_10"/>
</dbReference>
<dbReference type="EMBL" id="CAJNYD010001858">
    <property type="protein sequence ID" value="CAF3367762.1"/>
    <property type="molecule type" value="Genomic_DNA"/>
</dbReference>
<dbReference type="SUPFAM" id="SSF51556">
    <property type="entry name" value="Metallo-dependent hydrolases"/>
    <property type="match status" value="1"/>
</dbReference>
<feature type="transmembrane region" description="Helical" evidence="13">
    <location>
        <begin position="319"/>
        <end position="337"/>
    </location>
</feature>
<evidence type="ECO:0000256" key="2">
    <source>
        <dbReference type="ARBA" id="ARBA00004922"/>
    </source>
</evidence>
<evidence type="ECO:0000256" key="11">
    <source>
        <dbReference type="ARBA" id="ARBA00023136"/>
    </source>
</evidence>
<dbReference type="GO" id="GO:0000139">
    <property type="term" value="C:Golgi membrane"/>
    <property type="evidence" value="ECO:0007669"/>
    <property type="project" value="UniProtKB-SubCell"/>
</dbReference>
<evidence type="ECO:0000259" key="15">
    <source>
        <dbReference type="Pfam" id="PF17039"/>
    </source>
</evidence>
<dbReference type="SUPFAM" id="SSF53756">
    <property type="entry name" value="UDP-Glycosyltransferase/glycogen phosphorylase"/>
    <property type="match status" value="1"/>
</dbReference>
<dbReference type="Gene3D" id="3.20.20.140">
    <property type="entry name" value="Metal-dependent hydrolases"/>
    <property type="match status" value="1"/>
</dbReference>
<evidence type="ECO:0000313" key="17">
    <source>
        <dbReference type="EMBL" id="CAF4367935.1"/>
    </source>
</evidence>
<evidence type="ECO:0000259" key="14">
    <source>
        <dbReference type="Pfam" id="PF00852"/>
    </source>
</evidence>
<keyword evidence="9 13" id="KW-1133">Transmembrane helix</keyword>
<dbReference type="InterPro" id="IPR055270">
    <property type="entry name" value="Glyco_tran_10_C"/>
</dbReference>
<dbReference type="EMBL" id="CAJOBO010001347">
    <property type="protein sequence ID" value="CAF4367935.1"/>
    <property type="molecule type" value="Genomic_DNA"/>
</dbReference>
<proteinExistence type="inferred from homology"/>
<dbReference type="Proteomes" id="UP000663833">
    <property type="component" value="Unassembled WGS sequence"/>
</dbReference>
<keyword evidence="8" id="KW-0735">Signal-anchor</keyword>
<comment type="similarity">
    <text evidence="3 13">Belongs to the glycosyltransferase 10 family.</text>
</comment>
<dbReference type="Gene3D" id="3.40.50.11660">
    <property type="entry name" value="Glycosyl transferase family 10, C-terminal domain"/>
    <property type="match status" value="1"/>
</dbReference>
<dbReference type="InterPro" id="IPR001130">
    <property type="entry name" value="TatD-like"/>
</dbReference>
<evidence type="ECO:0000256" key="13">
    <source>
        <dbReference type="RuleBase" id="RU003832"/>
    </source>
</evidence>
<evidence type="ECO:0000256" key="1">
    <source>
        <dbReference type="ARBA" id="ARBA00004323"/>
    </source>
</evidence>
<dbReference type="PANTHER" id="PTHR48438">
    <property type="entry name" value="ALPHA-(1,3)-FUCOSYLTRANSFERASE C-RELATED"/>
    <property type="match status" value="1"/>
</dbReference>
<dbReference type="InterPro" id="IPR032466">
    <property type="entry name" value="Metal_Hydrolase"/>
</dbReference>
<dbReference type="EC" id="2.4.1.-" evidence="13"/>
<evidence type="ECO:0000256" key="3">
    <source>
        <dbReference type="ARBA" id="ARBA00008919"/>
    </source>
</evidence>
<keyword evidence="6 13" id="KW-0808">Transferase</keyword>
<evidence type="ECO:0000256" key="5">
    <source>
        <dbReference type="ARBA" id="ARBA00022676"/>
    </source>
</evidence>
<comment type="subcellular location">
    <subcellularLocation>
        <location evidence="1">Golgi apparatus membrane</location>
        <topology evidence="1">Single-pass type II membrane protein</topology>
    </subcellularLocation>
    <subcellularLocation>
        <location evidence="13">Golgi apparatus</location>
        <location evidence="13">Golgi stack membrane</location>
        <topology evidence="13">Single-pass type II membrane protein</topology>
    </subcellularLocation>
</comment>
<dbReference type="GO" id="GO:0008417">
    <property type="term" value="F:fucosyltransferase activity"/>
    <property type="evidence" value="ECO:0007669"/>
    <property type="project" value="InterPro"/>
</dbReference>
<dbReference type="Proteomes" id="UP000663851">
    <property type="component" value="Unassembled WGS sequence"/>
</dbReference>
<evidence type="ECO:0000256" key="12">
    <source>
        <dbReference type="ARBA" id="ARBA00023180"/>
    </source>
</evidence>
<dbReference type="Pfam" id="PF00852">
    <property type="entry name" value="Glyco_transf_10"/>
    <property type="match status" value="1"/>
</dbReference>
<dbReference type="Pfam" id="PF17039">
    <property type="entry name" value="Glyco_tran_10_N"/>
    <property type="match status" value="1"/>
</dbReference>
<evidence type="ECO:0000313" key="18">
    <source>
        <dbReference type="Proteomes" id="UP000663851"/>
    </source>
</evidence>
<evidence type="ECO:0000313" key="16">
    <source>
        <dbReference type="EMBL" id="CAF3367762.1"/>
    </source>
</evidence>
<feature type="domain" description="Fucosyltransferase N-terminal" evidence="15">
    <location>
        <begin position="445"/>
        <end position="528"/>
    </location>
</feature>
<keyword evidence="11 13" id="KW-0472">Membrane</keyword>
<feature type="domain" description="Fucosyltransferase C-terminal" evidence="14">
    <location>
        <begin position="573"/>
        <end position="743"/>
    </location>
</feature>
<keyword evidence="10 13" id="KW-0333">Golgi apparatus</keyword>
<evidence type="ECO:0000256" key="6">
    <source>
        <dbReference type="ARBA" id="ARBA00022679"/>
    </source>
</evidence>
<dbReference type="Pfam" id="PF01026">
    <property type="entry name" value="TatD_DNase"/>
    <property type="match status" value="1"/>
</dbReference>
<organism evidence="17 18">
    <name type="scientific">Rotaria socialis</name>
    <dbReference type="NCBI Taxonomy" id="392032"/>
    <lineage>
        <taxon>Eukaryota</taxon>
        <taxon>Metazoa</taxon>
        <taxon>Spiralia</taxon>
        <taxon>Gnathifera</taxon>
        <taxon>Rotifera</taxon>
        <taxon>Eurotatoria</taxon>
        <taxon>Bdelloidea</taxon>
        <taxon>Philodinida</taxon>
        <taxon>Philodinidae</taxon>
        <taxon>Rotaria</taxon>
    </lineage>
</organism>
<accession>A0A820M565</accession>
<reference evidence="17" key="1">
    <citation type="submission" date="2021-02" db="EMBL/GenBank/DDBJ databases">
        <authorList>
            <person name="Nowell W R."/>
        </authorList>
    </citation>
    <scope>NUCLEOTIDE SEQUENCE</scope>
</reference>
<comment type="caution">
    <text evidence="17">The sequence shown here is derived from an EMBL/GenBank/DDBJ whole genome shotgun (WGS) entry which is preliminary data.</text>
</comment>
<sequence length="756" mass="87963">MNHCFVDNFCVASVSSHCDQRCGQRNHIPSDIPIYDGHIHLNQMTSKIQSDLLSIKVTPPIRQFYFINNNHKPDEWLIPNPSLNPSHAHIRSTIGIHPKYFTQKSLYQTLDNLRTYLEISHHNQSPENKIVAVGECGLDETSTTSIKHQIFVFEKQIDLAMQFDLPIVLHCRGSHLYKKLFDCLKSRISDKNQRLHWHCINSNANLYIVDLFLNQFPNSYIGLNGSITYETNFENTLMFKNWLIDRSRYLPDRLIFETDYPYLSPRNLHGTYDPSCALLATSEYLSKTIDDANQNALSYLQFSNRNIETMSVGMKYQKYLKYISLFTIFACLSYLLYTNDYVLMLDSLRLPFTNQSITKPLFSNITLTKNQTNDSILELPPRKTEFQNHVSDFHPRLSIHIFNQNVSLIGNTSKLILLGNGFFGSRDWGIAVPGRSSTQKMTSLFCPFLSERCDITTDFDRFTEADAVVYHIRDSIDQNRATQKRHPKQRFVFALWESPPHTPNLQSYNQFFNWTMTFRFDSHILTSYYSGNAYVHTSSPFYQTMLHENITRKLNLTTITKDHRPSDTILEKKKLGIAAALISNCGGSSKRIQFINELKRYIDVKIYGRCGLSCPSNINCRQFIAENYYFILSFENSLCQDYTTEKFFAALEHPVVPVVLGRTNYSYFIPSSGFIDTNQFSTMITLARHLNESRYNKEKYLSYFSWKKDYVWGLHNFFSPFCDLCLRLHLDSKPNVIDNIHKWWFDNTCQTAQVPP</sequence>
<evidence type="ECO:0000256" key="4">
    <source>
        <dbReference type="ARBA" id="ARBA00009275"/>
    </source>
</evidence>
<keyword evidence="12" id="KW-0325">Glycoprotein</keyword>
<keyword evidence="5 13" id="KW-0328">Glycosyltransferase</keyword>
<evidence type="ECO:0000256" key="7">
    <source>
        <dbReference type="ARBA" id="ARBA00022692"/>
    </source>
</evidence>
<dbReference type="UniPathway" id="UPA00378"/>
<protein>
    <recommendedName>
        <fullName evidence="13">Fucosyltransferase</fullName>
        <ecNumber evidence="13">2.4.1.-</ecNumber>
    </recommendedName>
</protein>
<dbReference type="GO" id="GO:0016788">
    <property type="term" value="F:hydrolase activity, acting on ester bonds"/>
    <property type="evidence" value="ECO:0007669"/>
    <property type="project" value="InterPro"/>
</dbReference>
<name>A0A820M565_9BILA</name>
<comment type="similarity">
    <text evidence="4">Belongs to the metallo-dependent hydrolases superfamily. TatD-type hydrolase family.</text>
</comment>
<dbReference type="InterPro" id="IPR031481">
    <property type="entry name" value="Glyco_tran_10_N"/>
</dbReference>
<comment type="pathway">
    <text evidence="2">Protein modification; protein glycosylation.</text>
</comment>
<evidence type="ECO:0000256" key="8">
    <source>
        <dbReference type="ARBA" id="ARBA00022968"/>
    </source>
</evidence>
<keyword evidence="7 13" id="KW-0812">Transmembrane</keyword>
<evidence type="ECO:0000256" key="10">
    <source>
        <dbReference type="ARBA" id="ARBA00023034"/>
    </source>
</evidence>
<gene>
    <name evidence="17" type="ORF">HFQ381_LOCUS17853</name>
    <name evidence="16" type="ORF">LUA448_LOCUS14547</name>
</gene>
<dbReference type="GO" id="GO:0032580">
    <property type="term" value="C:Golgi cisterna membrane"/>
    <property type="evidence" value="ECO:0007669"/>
    <property type="project" value="UniProtKB-SubCell"/>
</dbReference>
<dbReference type="PANTHER" id="PTHR48438:SF1">
    <property type="entry name" value="ALPHA-(1,3)-FUCOSYLTRANSFERASE C-RELATED"/>
    <property type="match status" value="1"/>
</dbReference>
<evidence type="ECO:0000256" key="9">
    <source>
        <dbReference type="ARBA" id="ARBA00022989"/>
    </source>
</evidence>
<dbReference type="InterPro" id="IPR038577">
    <property type="entry name" value="GT10-like_C_sf"/>
</dbReference>
<dbReference type="AlphaFoldDB" id="A0A820M565"/>